<dbReference type="InterPro" id="IPR036397">
    <property type="entry name" value="RNaseH_sf"/>
</dbReference>
<evidence type="ECO:0000259" key="3">
    <source>
        <dbReference type="PROSITE" id="PS50994"/>
    </source>
</evidence>
<feature type="compositionally biased region" description="Basic and acidic residues" evidence="1">
    <location>
        <begin position="25"/>
        <end position="35"/>
    </location>
</feature>
<dbReference type="InterPro" id="IPR041577">
    <property type="entry name" value="RT_RNaseH_2"/>
</dbReference>
<dbReference type="OrthoDB" id="6768464at2759"/>
<protein>
    <submittedName>
        <fullName evidence="4">Uncharacterized protein</fullName>
    </submittedName>
</protein>
<dbReference type="InterPro" id="IPR000477">
    <property type="entry name" value="RT_dom"/>
</dbReference>
<dbReference type="InterPro" id="IPR002156">
    <property type="entry name" value="RNaseH_domain"/>
</dbReference>
<dbReference type="Gene3D" id="3.10.20.370">
    <property type="match status" value="1"/>
</dbReference>
<dbReference type="PROSITE" id="PS50994">
    <property type="entry name" value="INTEGRASE"/>
    <property type="match status" value="1"/>
</dbReference>
<gene>
    <name evidence="4" type="ORF">TSUD_321500</name>
</gene>
<dbReference type="GO" id="GO:0015074">
    <property type="term" value="P:DNA integration"/>
    <property type="evidence" value="ECO:0007669"/>
    <property type="project" value="InterPro"/>
</dbReference>
<dbReference type="CDD" id="cd01647">
    <property type="entry name" value="RT_LTR"/>
    <property type="match status" value="1"/>
</dbReference>
<dbReference type="SUPFAM" id="SSF56672">
    <property type="entry name" value="DNA/RNA polymerases"/>
    <property type="match status" value="1"/>
</dbReference>
<dbReference type="SUPFAM" id="SSF53098">
    <property type="entry name" value="Ribonuclease H-like"/>
    <property type="match status" value="2"/>
</dbReference>
<dbReference type="Pfam" id="PF03732">
    <property type="entry name" value="Retrotrans_gag"/>
    <property type="match status" value="1"/>
</dbReference>
<dbReference type="GO" id="GO:0004523">
    <property type="term" value="F:RNA-DNA hybrid ribonuclease activity"/>
    <property type="evidence" value="ECO:0007669"/>
    <property type="project" value="InterPro"/>
</dbReference>
<keyword evidence="5" id="KW-1185">Reference proteome</keyword>
<dbReference type="Pfam" id="PF13456">
    <property type="entry name" value="RVT_3"/>
    <property type="match status" value="1"/>
</dbReference>
<feature type="compositionally biased region" description="Basic and acidic residues" evidence="1">
    <location>
        <begin position="224"/>
        <end position="238"/>
    </location>
</feature>
<dbReference type="InterPro" id="IPR005162">
    <property type="entry name" value="Retrotrans_gag_dom"/>
</dbReference>
<feature type="region of interest" description="Disordered" evidence="1">
    <location>
        <begin position="221"/>
        <end position="275"/>
    </location>
</feature>
<evidence type="ECO:0000256" key="1">
    <source>
        <dbReference type="SAM" id="MobiDB-lite"/>
    </source>
</evidence>
<dbReference type="Pfam" id="PF17919">
    <property type="entry name" value="RT_RNaseH_2"/>
    <property type="match status" value="1"/>
</dbReference>
<accession>A0A2Z6P5T8</accession>
<reference evidence="5" key="1">
    <citation type="journal article" date="2017" name="Front. Plant Sci.">
        <title>Climate Clever Clovers: New Paradigm to Reduce the Environmental Footprint of Ruminants by Breeding Low Methanogenic Forages Utilizing Haplotype Variation.</title>
        <authorList>
            <person name="Kaur P."/>
            <person name="Appels R."/>
            <person name="Bayer P.E."/>
            <person name="Keeble-Gagnere G."/>
            <person name="Wang J."/>
            <person name="Hirakawa H."/>
            <person name="Shirasawa K."/>
            <person name="Vercoe P."/>
            <person name="Stefanova K."/>
            <person name="Durmic Z."/>
            <person name="Nichols P."/>
            <person name="Revell C."/>
            <person name="Isobe S.N."/>
            <person name="Edwards D."/>
            <person name="Erskine W."/>
        </authorList>
    </citation>
    <scope>NUCLEOTIDE SEQUENCE [LARGE SCALE GENOMIC DNA]</scope>
    <source>
        <strain evidence="5">cv. Daliak</strain>
    </source>
</reference>
<dbReference type="InterPro" id="IPR043502">
    <property type="entry name" value="DNA/RNA_pol_sf"/>
</dbReference>
<dbReference type="PANTHER" id="PTHR48475:SF2">
    <property type="entry name" value="RIBONUCLEASE H"/>
    <property type="match status" value="1"/>
</dbReference>
<dbReference type="Proteomes" id="UP000242715">
    <property type="component" value="Unassembled WGS sequence"/>
</dbReference>
<name>A0A2Z6P5T8_TRISU</name>
<dbReference type="GO" id="GO:0003676">
    <property type="term" value="F:nucleic acid binding"/>
    <property type="evidence" value="ECO:0007669"/>
    <property type="project" value="InterPro"/>
</dbReference>
<organism evidence="4 5">
    <name type="scientific">Trifolium subterraneum</name>
    <name type="common">Subterranean clover</name>
    <dbReference type="NCBI Taxonomy" id="3900"/>
    <lineage>
        <taxon>Eukaryota</taxon>
        <taxon>Viridiplantae</taxon>
        <taxon>Streptophyta</taxon>
        <taxon>Embryophyta</taxon>
        <taxon>Tracheophyta</taxon>
        <taxon>Spermatophyta</taxon>
        <taxon>Magnoliopsida</taxon>
        <taxon>eudicotyledons</taxon>
        <taxon>Gunneridae</taxon>
        <taxon>Pentapetalae</taxon>
        <taxon>rosids</taxon>
        <taxon>fabids</taxon>
        <taxon>Fabales</taxon>
        <taxon>Fabaceae</taxon>
        <taxon>Papilionoideae</taxon>
        <taxon>50 kb inversion clade</taxon>
        <taxon>NPAAA clade</taxon>
        <taxon>Hologalegina</taxon>
        <taxon>IRL clade</taxon>
        <taxon>Trifolieae</taxon>
        <taxon>Trifolium</taxon>
    </lineage>
</organism>
<proteinExistence type="predicted"/>
<feature type="compositionally biased region" description="Basic and acidic residues" evidence="1">
    <location>
        <begin position="384"/>
        <end position="394"/>
    </location>
</feature>
<dbReference type="PROSITE" id="PS50879">
    <property type="entry name" value="RNASE_H_1"/>
    <property type="match status" value="1"/>
</dbReference>
<dbReference type="InterPro" id="IPR001584">
    <property type="entry name" value="Integrase_cat-core"/>
</dbReference>
<dbReference type="InterPro" id="IPR012337">
    <property type="entry name" value="RNaseH-like_sf"/>
</dbReference>
<sequence>MATNHGSSPSIQVAMEEIRSLQKKVTTMEKERAEQNVDSDDESLIESQPLRQSLWDFKVPDNFKSPHLPTFDSKTDPVEHLMAVGTQTAIIGAPEHLRCKLLSGTLKDTALCWYMNLPKNSIESYADFHRKFIHQFSGTKHVKVTATSLFTIRQNYAETLREYLAQFSEATITVSNPNHEMFVAAFHNGLKAGHFNESLAQKPATSMQEVIKRASCYIQGEESNAEKRSRDAKEKDSRNNNSKRQNSQPQRNWKNHDTHKQGYRAKPYHPPNTAGGMGYPHYMRYPAGREYTPLNRARAHVLHEILQAGLAPLPPPRMHNTIMGPDTEAWCAYHRCKGHDTERCFCLRDLIEELIRSGHLRKFLEDAAKGQIALPKQTPYQQKGEGDGRNKGEKQRVAVNTISVGSSTFPRTPEISFNPEDARDILPHDDDPLVIQVQILNCDVKRVLVDSARFAGEQVDVMGHITLYTTFGEDENAKTIKASTLYLSIKYPLNNGKVGVVKGDQVLARKCYESSLKIRHRPSKLVSLPVSGERTNGINMVNVTDLDPREEFQDRRVSPIEDLEQVQIGEHSHQTTNIGTSLQPDERERIVTLLRNNRDLFAWQPSDMPGIEESIIMHKLSISSVNKPVVQRKRKVGEERRAAINEEVAKLKEAGFIEAIKYPTWIANVVMVKKASGKWRMCVDFTDLNKACPKDPYPLPNIDMLINGASGYKTLSFMDAYSGYNQIKMHPLDANIRRDTYQRLMDRVFAEQIGKNLEVYIDDMVVKTQKEGEHDLDLDDILKSVRKYNMRLYPAKCSFGVQVGKFLGFLLTHRGIEANPDKCQAIIDMRSPTSVKEVQQLTERIAALSRFLSCSGEKACHFFATLRNSERFTWSPECEEAFQKLKVFLASPPILTRPEQGKTLYLYLAVSEKALSSALVQEVGGEENPVYFVSRTLRGAETRYQKIQRLCLAVVITTRKLRQYFQSHQVIVKTDYPIKNVLRKPDLAGRMVAWSVELSEFDITYITRGPIKSQALADFVLEMTNPPSEGEAHPWTMSVDGSSNIRGSGAGVVLEGPDGVLIEQSLRFAFKASNNQEEYEALIAGMKLAKEMKVQELKVQSDSQLVANQVSGEFQTKDPQLAKYLEKVKGMAKQFSMFDLTYVPREQNVRADLLAKLASTKKPGNHRTIIQETLKSPSINEAEIAMVVEEEDWRSRIIRYLQMDALPLARDEATKIKKMAAWYALVEGKLNKRAFSAPMLLCVSNKEACRILKEVHEGSCGSHIGFRSLAGKVMRAGPFPISMAQARWIIVAVDYFTKWVEAEPISGISLDQVIKFDWKKIISRFGLPKYIVSDNGSQFASERVVEYCRGKGIQNTFISVEHPQANGQTESTNKVILRALKRRISSKQESWVEHLPAILWSYHTTQQSSTGEPPFTMVYGADAMIPVEIQPSTWRRDTLTLQENNAALEESLDLLLELREKAHFREFYTKQSAARKYNTKVIPRKFKEGDLVLKRPMGRDKGGKMAASWEGPFRIQEAFEGGAYKLETMEGETLPRTWNVANLRFYYI</sequence>
<evidence type="ECO:0000313" key="5">
    <source>
        <dbReference type="Proteomes" id="UP000242715"/>
    </source>
</evidence>
<dbReference type="Gene3D" id="3.30.70.270">
    <property type="match status" value="3"/>
</dbReference>
<dbReference type="Gene3D" id="3.30.420.10">
    <property type="entry name" value="Ribonuclease H-like superfamily/Ribonuclease H"/>
    <property type="match status" value="2"/>
</dbReference>
<dbReference type="Gene3D" id="3.10.10.10">
    <property type="entry name" value="HIV Type 1 Reverse Transcriptase, subunit A, domain 1"/>
    <property type="match status" value="1"/>
</dbReference>
<feature type="region of interest" description="Disordered" evidence="1">
    <location>
        <begin position="374"/>
        <end position="394"/>
    </location>
</feature>
<dbReference type="InterPro" id="IPR043128">
    <property type="entry name" value="Rev_trsase/Diguanyl_cyclase"/>
</dbReference>
<evidence type="ECO:0000313" key="4">
    <source>
        <dbReference type="EMBL" id="GAU39079.1"/>
    </source>
</evidence>
<feature type="domain" description="RNase H type-1" evidence="2">
    <location>
        <begin position="1031"/>
        <end position="1160"/>
    </location>
</feature>
<evidence type="ECO:0000259" key="2">
    <source>
        <dbReference type="PROSITE" id="PS50879"/>
    </source>
</evidence>
<dbReference type="CDD" id="cd09279">
    <property type="entry name" value="RNase_HI_like"/>
    <property type="match status" value="1"/>
</dbReference>
<dbReference type="EMBL" id="DF973743">
    <property type="protein sequence ID" value="GAU39079.1"/>
    <property type="molecule type" value="Genomic_DNA"/>
</dbReference>
<feature type="domain" description="Integrase catalytic" evidence="3">
    <location>
        <begin position="1261"/>
        <end position="1422"/>
    </location>
</feature>
<dbReference type="PANTHER" id="PTHR48475">
    <property type="entry name" value="RIBONUCLEASE H"/>
    <property type="match status" value="1"/>
</dbReference>
<feature type="region of interest" description="Disordered" evidence="1">
    <location>
        <begin position="25"/>
        <end position="44"/>
    </location>
</feature>
<dbReference type="Pfam" id="PF00665">
    <property type="entry name" value="rve"/>
    <property type="match status" value="1"/>
</dbReference>
<feature type="compositionally biased region" description="Low complexity" evidence="1">
    <location>
        <begin position="239"/>
        <end position="252"/>
    </location>
</feature>
<dbReference type="Pfam" id="PF00078">
    <property type="entry name" value="RVT_1"/>
    <property type="match status" value="1"/>
</dbReference>